<comment type="caution">
    <text evidence="2">The sequence shown here is derived from an EMBL/GenBank/DDBJ whole genome shotgun (WGS) entry which is preliminary data.</text>
</comment>
<organism evidence="2 3">
    <name type="scientific">Colocasia esculenta</name>
    <name type="common">Wild taro</name>
    <name type="synonym">Arum esculentum</name>
    <dbReference type="NCBI Taxonomy" id="4460"/>
    <lineage>
        <taxon>Eukaryota</taxon>
        <taxon>Viridiplantae</taxon>
        <taxon>Streptophyta</taxon>
        <taxon>Embryophyta</taxon>
        <taxon>Tracheophyta</taxon>
        <taxon>Spermatophyta</taxon>
        <taxon>Magnoliopsida</taxon>
        <taxon>Liliopsida</taxon>
        <taxon>Araceae</taxon>
        <taxon>Aroideae</taxon>
        <taxon>Colocasieae</taxon>
        <taxon>Colocasia</taxon>
    </lineage>
</organism>
<evidence type="ECO:0000313" key="3">
    <source>
        <dbReference type="Proteomes" id="UP000652761"/>
    </source>
</evidence>
<reference evidence="2" key="1">
    <citation type="submission" date="2017-07" db="EMBL/GenBank/DDBJ databases">
        <title>Taro Niue Genome Assembly and Annotation.</title>
        <authorList>
            <person name="Atibalentja N."/>
            <person name="Keating K."/>
            <person name="Fields C.J."/>
        </authorList>
    </citation>
    <scope>NUCLEOTIDE SEQUENCE</scope>
    <source>
        <strain evidence="2">Niue_2</strain>
        <tissue evidence="2">Leaf</tissue>
    </source>
</reference>
<sequence>MAAASAAPAAAMAVAAEGGGNGTTSFGILYCAEIARKVSQAIRLAPNASLIAIGSRSLDKSHRFLSENSLDPAAVAAYDSYEAILKDPRIDVVYMPLPTSLHVPWAVAATGNGKHLLLEKPAALCASGLDKILEACNATWVQFMDSTMWMHHPCTAEMKQLLADPVRFGQLRVVQSIFTFYADSYFLENDIRVKLDLDALGALGDMLASDKRWPNVTRKTQLVLDAVKASIKNGFQPVDIIS</sequence>
<name>A0A843TGT6_COLES</name>
<dbReference type="Pfam" id="PF01408">
    <property type="entry name" value="GFO_IDH_MocA"/>
    <property type="match status" value="1"/>
</dbReference>
<keyword evidence="3" id="KW-1185">Reference proteome</keyword>
<protein>
    <recommendedName>
        <fullName evidence="1">Gfo/Idh/MocA-like oxidoreductase N-terminal domain-containing protein</fullName>
    </recommendedName>
</protein>
<dbReference type="Gene3D" id="3.30.360.10">
    <property type="entry name" value="Dihydrodipicolinate Reductase, domain 2"/>
    <property type="match status" value="1"/>
</dbReference>
<evidence type="ECO:0000259" key="1">
    <source>
        <dbReference type="Pfam" id="PF01408"/>
    </source>
</evidence>
<proteinExistence type="predicted"/>
<gene>
    <name evidence="2" type="ORF">Taro_001656</name>
</gene>
<dbReference type="InterPro" id="IPR000683">
    <property type="entry name" value="Gfo/Idh/MocA-like_OxRdtase_N"/>
</dbReference>
<dbReference type="InterPro" id="IPR036291">
    <property type="entry name" value="NAD(P)-bd_dom_sf"/>
</dbReference>
<dbReference type="EMBL" id="NMUH01000035">
    <property type="protein sequence ID" value="MQL69357.1"/>
    <property type="molecule type" value="Genomic_DNA"/>
</dbReference>
<evidence type="ECO:0000313" key="2">
    <source>
        <dbReference type="EMBL" id="MQL69357.1"/>
    </source>
</evidence>
<dbReference type="PANTHER" id="PTHR46368">
    <property type="match status" value="1"/>
</dbReference>
<dbReference type="PANTHER" id="PTHR46368:SF4">
    <property type="entry name" value="OS10G0403700 PROTEIN"/>
    <property type="match status" value="1"/>
</dbReference>
<dbReference type="GO" id="GO:0000166">
    <property type="term" value="F:nucleotide binding"/>
    <property type="evidence" value="ECO:0007669"/>
    <property type="project" value="InterPro"/>
</dbReference>
<accession>A0A843TGT6</accession>
<dbReference type="SUPFAM" id="SSF51735">
    <property type="entry name" value="NAD(P)-binding Rossmann-fold domains"/>
    <property type="match status" value="1"/>
</dbReference>
<feature type="domain" description="Gfo/Idh/MocA-like oxidoreductase N-terminal" evidence="1">
    <location>
        <begin position="34"/>
        <end position="143"/>
    </location>
</feature>
<dbReference type="Gene3D" id="3.40.50.720">
    <property type="entry name" value="NAD(P)-binding Rossmann-like Domain"/>
    <property type="match status" value="1"/>
</dbReference>
<dbReference type="AlphaFoldDB" id="A0A843TGT6"/>
<dbReference type="Proteomes" id="UP000652761">
    <property type="component" value="Unassembled WGS sequence"/>
</dbReference>
<dbReference type="OrthoDB" id="2129491at2759"/>